<accession>A0ABV0BNU4</accession>
<keyword evidence="3" id="KW-0597">Phosphoprotein</keyword>
<dbReference type="SUPFAM" id="SSF53474">
    <property type="entry name" value="alpha/beta-Hydrolases"/>
    <property type="match status" value="1"/>
</dbReference>
<dbReference type="Gene3D" id="3.30.559.30">
    <property type="entry name" value="Nonribosomal peptide synthetase, condensation domain"/>
    <property type="match status" value="2"/>
</dbReference>
<dbReference type="NCBIfam" id="TIGR01733">
    <property type="entry name" value="AA-adenyl-dom"/>
    <property type="match status" value="2"/>
</dbReference>
<feature type="domain" description="Carrier" evidence="4">
    <location>
        <begin position="1037"/>
        <end position="1112"/>
    </location>
</feature>
<organism evidence="5 6">
    <name type="scientific">Sphingobacterium kitahiroshimense</name>
    <dbReference type="NCBI Taxonomy" id="470446"/>
    <lineage>
        <taxon>Bacteria</taxon>
        <taxon>Pseudomonadati</taxon>
        <taxon>Bacteroidota</taxon>
        <taxon>Sphingobacteriia</taxon>
        <taxon>Sphingobacteriales</taxon>
        <taxon>Sphingobacteriaceae</taxon>
        <taxon>Sphingobacterium</taxon>
    </lineage>
</organism>
<evidence type="ECO:0000313" key="6">
    <source>
        <dbReference type="Proteomes" id="UP001409291"/>
    </source>
</evidence>
<dbReference type="PROSITE" id="PS50075">
    <property type="entry name" value="CARRIER"/>
    <property type="match status" value="3"/>
</dbReference>
<evidence type="ECO:0000256" key="1">
    <source>
        <dbReference type="ARBA" id="ARBA00001957"/>
    </source>
</evidence>
<dbReference type="InterPro" id="IPR010071">
    <property type="entry name" value="AA_adenyl_dom"/>
</dbReference>
<evidence type="ECO:0000259" key="4">
    <source>
        <dbReference type="PROSITE" id="PS50075"/>
    </source>
</evidence>
<dbReference type="Gene3D" id="1.10.10.1830">
    <property type="entry name" value="Non-ribosomal peptide synthase, adenylation domain"/>
    <property type="match status" value="1"/>
</dbReference>
<feature type="domain" description="Carrier" evidence="4">
    <location>
        <begin position="2461"/>
        <end position="2548"/>
    </location>
</feature>
<dbReference type="SUPFAM" id="SSF52777">
    <property type="entry name" value="CoA-dependent acyltransferases"/>
    <property type="match status" value="4"/>
</dbReference>
<evidence type="ECO:0000313" key="5">
    <source>
        <dbReference type="EMBL" id="MEN5375823.1"/>
    </source>
</evidence>
<keyword evidence="2" id="KW-0596">Phosphopantetheine</keyword>
<dbReference type="InterPro" id="IPR041464">
    <property type="entry name" value="TubC_N"/>
</dbReference>
<dbReference type="InterPro" id="IPR013217">
    <property type="entry name" value="Methyltransf_12"/>
</dbReference>
<dbReference type="InterPro" id="IPR029063">
    <property type="entry name" value="SAM-dependent_MTases_sf"/>
</dbReference>
<dbReference type="Pfam" id="PF00668">
    <property type="entry name" value="Condensation"/>
    <property type="match status" value="2"/>
</dbReference>
<comment type="cofactor">
    <cofactor evidence="1">
        <name>pantetheine 4'-phosphate</name>
        <dbReference type="ChEBI" id="CHEBI:47942"/>
    </cofactor>
</comment>
<dbReference type="InterPro" id="IPR006162">
    <property type="entry name" value="Ppantetheine_attach_site"/>
</dbReference>
<dbReference type="Gene3D" id="3.30.300.30">
    <property type="match status" value="2"/>
</dbReference>
<dbReference type="SUPFAM" id="SSF47336">
    <property type="entry name" value="ACP-like"/>
    <property type="match status" value="2"/>
</dbReference>
<dbReference type="InterPro" id="IPR025110">
    <property type="entry name" value="AMP-bd_C"/>
</dbReference>
<dbReference type="InterPro" id="IPR023213">
    <property type="entry name" value="CAT-like_dom_sf"/>
</dbReference>
<dbReference type="NCBIfam" id="NF003417">
    <property type="entry name" value="PRK04813.1"/>
    <property type="match status" value="3"/>
</dbReference>
<dbReference type="Gene3D" id="2.30.38.10">
    <property type="entry name" value="Luciferase, Domain 3"/>
    <property type="match status" value="1"/>
</dbReference>
<dbReference type="PROSITE" id="PS00455">
    <property type="entry name" value="AMP_BINDING"/>
    <property type="match status" value="2"/>
</dbReference>
<comment type="caution">
    <text evidence="5">The sequence shown here is derived from an EMBL/GenBank/DDBJ whole genome shotgun (WGS) entry which is preliminary data.</text>
</comment>
<gene>
    <name evidence="5" type="ORF">ABE541_00970</name>
</gene>
<dbReference type="SUPFAM" id="SSF56801">
    <property type="entry name" value="Acetyl-CoA synthetase-like"/>
    <property type="match status" value="2"/>
</dbReference>
<dbReference type="InterPro" id="IPR009081">
    <property type="entry name" value="PP-bd_ACP"/>
</dbReference>
<keyword evidence="6" id="KW-1185">Reference proteome</keyword>
<dbReference type="Gene3D" id="3.40.50.1820">
    <property type="entry name" value="alpha/beta hydrolase"/>
    <property type="match status" value="1"/>
</dbReference>
<name>A0ABV0BNU4_9SPHI</name>
<dbReference type="InterPro" id="IPR036736">
    <property type="entry name" value="ACP-like_sf"/>
</dbReference>
<dbReference type="EMBL" id="JBDJNQ010000001">
    <property type="protein sequence ID" value="MEN5375823.1"/>
    <property type="molecule type" value="Genomic_DNA"/>
</dbReference>
<dbReference type="Pfam" id="PF18563">
    <property type="entry name" value="TubC_N"/>
    <property type="match status" value="1"/>
</dbReference>
<feature type="domain" description="Carrier" evidence="4">
    <location>
        <begin position="1114"/>
        <end position="1189"/>
    </location>
</feature>
<proteinExistence type="predicted"/>
<dbReference type="Gene3D" id="3.40.50.980">
    <property type="match status" value="2"/>
</dbReference>
<dbReference type="Gene3D" id="3.30.559.10">
    <property type="entry name" value="Chloramphenicol acetyltransferase-like domain"/>
    <property type="match status" value="2"/>
</dbReference>
<dbReference type="Gene3D" id="3.40.50.150">
    <property type="entry name" value="Vaccinia Virus protein VP39"/>
    <property type="match status" value="1"/>
</dbReference>
<dbReference type="SUPFAM" id="SSF53335">
    <property type="entry name" value="S-adenosyl-L-methionine-dependent methyltransferases"/>
    <property type="match status" value="1"/>
</dbReference>
<dbReference type="InterPro" id="IPR029058">
    <property type="entry name" value="AB_hydrolase_fold"/>
</dbReference>
<dbReference type="Gene3D" id="1.10.1200.10">
    <property type="entry name" value="ACP-like"/>
    <property type="match status" value="3"/>
</dbReference>
<dbReference type="InterPro" id="IPR020845">
    <property type="entry name" value="AMP-binding_CS"/>
</dbReference>
<dbReference type="PROSITE" id="PS00012">
    <property type="entry name" value="PHOSPHOPANTETHEINE"/>
    <property type="match status" value="1"/>
</dbReference>
<dbReference type="InterPro" id="IPR045851">
    <property type="entry name" value="AMP-bd_C_sf"/>
</dbReference>
<dbReference type="Pfam" id="PF00550">
    <property type="entry name" value="PP-binding"/>
    <property type="match status" value="3"/>
</dbReference>
<dbReference type="InterPro" id="IPR044894">
    <property type="entry name" value="TubC_N_sf"/>
</dbReference>
<dbReference type="CDD" id="cd02440">
    <property type="entry name" value="AdoMet_MTases"/>
    <property type="match status" value="1"/>
</dbReference>
<dbReference type="Pfam" id="PF13193">
    <property type="entry name" value="AMP-binding_C"/>
    <property type="match status" value="2"/>
</dbReference>
<dbReference type="RefSeq" id="WP_346580350.1">
    <property type="nucleotide sequence ID" value="NZ_JBDJLH010000006.1"/>
</dbReference>
<evidence type="ECO:0000256" key="2">
    <source>
        <dbReference type="ARBA" id="ARBA00022450"/>
    </source>
</evidence>
<sequence length="2810" mass="319908">MKELLNKLQKNNIHVSLEGSELKVKFNDGQLSNSLLQELKENKGAIIEYIRELHGVSENGYIVPIANRASYALSASQRRLWILSQFEESNLAYHIPSAYIFQGELNRDALIYAYQFLIDRHESLRTVFRPNIDNEVQQVVEDSYLIDQVFDFQDLRGYENVMEKGNILVRENFSRPFDLSTGPLIRAALYQIEDNKWIFSYVMHHIISDGWSIEVMLQELLEVYNATINGKEPSLDPLRIQYRDYTAWQLEQLESPSLEGHKKYWMNQFSGELPVVDLATDKPRPTVKTYNGGLLSIEIGKDSTSALKILSQESGGTLFMGLLSVVNALIYRYTGQTDIIIGSPMAGRDYVELQNQIGFYVNTLALRTCFSEGCSFRELFENVKEVVLGAHKHQLYPFDELVSELNLQQDLSRNPLFDIQVILKNADTKTTTNSTLQDVDVSDYLGFSSLTSIFELVFVFVEENDFLNLNITYNSDLYTKDSIIRLGTHLKHLLNALTTKSDLPLFQLDLLSHEETTKIFEVFNKAAYEIENNVSLVELFERQATINTDGVALVYNDKKISYFQLNCLASNLASFLTKNYQLGKDDLVGIMLDRSELSVISILGVLKTGAGYVPIEPDYPQDRKKFILQDSNVKLLITQTDYIFDLEYYDNAIFAIDVQLDSLESSDELLETNVDPNSLAYIIYTSGSTGQPKAVMIEHRAIANTILSQIIEFKIDREEKHLQFASLSFDASVSEIFVSLVSGGELYIVTDECKKSVPILTEFINKNNIDIATIPPSYLKVVDLEDLKELKKLISAGEVAVYENALSFGANGDFYNAYGPTETSICASVYNYNINDIYSKKIVPIGKPIANTEIYILDKHLNLLPIGAIGEICIAGAGLSRGYLNQPELTSAKFIEHPFKKGEKLYKSGDLGRWLPDGNIEYVGRKDGQVKIRGFRIELGELERVLCKHEQISSAVVSTTVSIDGEKELVAYLVPEDDSLKVTDIKRYLGEILPFYMVPSYYITLPSIPLTTNGKVDFKKLPNPLKPGAEESKEFVAPRNEIEKQLVGLWQDVLGRETIGIRDDFFEFGGHSLKATRLNVLINSSFAIKIELKELFKLTTVETQAILIEDILGKMQQDIEVKLISIWEEVLGISNITSTDNFFDLGGHSLKATRVSVKINNIFEVNVELEELFEAEILRDQAKLIRKASKKNFVEIPTAPNLGGYPLSSAQRRLWVLSQFEEGNVAYNVYGFYVFEDLNVAAMEFAVKALIERHESMRTIFKENETGEIRQYVLDAEDLELKMAFNDFRNISDQVDEEYVIDVAKQEFMKPFNLMTGPLVRWGVYRITDKQWMLTYQMHHIISDGWSLNIMVREIQQLYTAFLKGSANPLEPLRIQYKDYSVWQLDKLSNSTLDIHKEYWFKQFQGDIPVLELPSDRVRPAIKTYNGNILRSVFDPTITNQLKSISKEAGGTLFIGLMAAVNTLLFKYTNQCDIVIGVPIAGRDHLDLEGQLGFYVNTLAMRTIFREDDSFKDLLHKIRKIAFDSYEHQGYPFDELVEGLNKNWDKSRQALYDVMVVLQNTDIEVAEQIEENLVDIKPINYENTERLVSLFDLRFDFKEIEEGLNVFIEYNTDIYDKWRIERMLEHLHQIIRSAVKSPSIPLSSLKYVEGSEKVQLLDTFNDTLKDFPAQVTLIDLFQKQVLEKSDSVAVVFDDISVTYRELDEKSSKLANLLIESVGLSVEARVGVMQQKGIDLVVSILGILKAGGAYVPLDGDTPENRLLYMIDDSDISVLLTESIYIDMANKLQWRSTHLKHLICCDADDFYSVQGIAENALMQKDLWDSVGQTALDAISGGGWMSSYTGEYFTELEMEEYQQNIYLKLKDRLTSEMKVLEIGCSSGLTIFAIAPHVKSYHATDLSSSILENTQRECLKRGLTNVSYSCLPADLIDTIEDSDFDLIIINSVIHCFKGHNYFRDVLLKSTKKIGSAGTIFLGDIMDENKRDVLVSDMEDFKFNHNNEGYRTKTDWSKELFLSRDYLNDIMLDIDYILNIEYSDKIFTVPNELTRYRFDAILDVDKHIHLQATSSEKKKYQYDKRSINAYSSTFKNIDVKCNNLAYIIYTSGSTGQPKGCMLEHSGVINRIEWMWNEFGFTSDDIILQKTTFTFDVSVWELFMPLCWGAKMVMCQKKDIASPNRILSLIEREKVTTIHFVPSMLNAFISSLFDDYKIDISKLSTLRHVFTSGETLSLELVKSWYSRLDIPIHNLYGPTECSIDVTYFRTSKKDTSIPIGRPISNIQVYVLDKNMSPMPVGTVGEICVSGVGLSRGYINQTELTETKFVDHPFKEGERIYKTGDLGRWLSDGNIEYLGRMDDQVKIRGFRIELGEIEMALNEHDKIKSAIVTVKTNSEGEKELVAYMILQEGKLETSEIRSYLSKILPVYMLPAYFVQLDEFPITSSGKVDRKNLPSPANLLFHSDSTYVAPRNEIENRLAIIWQEVLGRDRIGVKDDFFELGGDSFKAIRIASKMRKEILIIDIYKNPTIASLSEYMASVNQRGFLQRLNARSTSKSSEVSLIIVPYAGGDPIGYTRLTSELDNLYENYDVYCIQLPTDNEFLESELNIDEFSSEIISEIRDKIKTPIILYSECIGAALSLDLARRLEEINADLLGICAGGALARTKVDLNNVEVSEAETLAFFKSIGATVPTDSEDQVIFSKRLKSDGKIAKTFFNNSIKNLKNREYNRLRTTIYCIIGANDPLTKDFRSKYKDWLFYSEDIELVVIPEVGHYISRDKPKDLALALKEITVGQAINVIEPENKSVFFKMKSLFNKWVK</sequence>
<dbReference type="InterPro" id="IPR042099">
    <property type="entry name" value="ANL_N_sf"/>
</dbReference>
<dbReference type="Pfam" id="PF08242">
    <property type="entry name" value="Methyltransf_12"/>
    <property type="match status" value="1"/>
</dbReference>
<dbReference type="CDD" id="cd19531">
    <property type="entry name" value="LCL_NRPS-like"/>
    <property type="match status" value="2"/>
</dbReference>
<dbReference type="CDD" id="cd05930">
    <property type="entry name" value="A_NRPS"/>
    <property type="match status" value="2"/>
</dbReference>
<reference evidence="5 6" key="1">
    <citation type="submission" date="2024-04" db="EMBL/GenBank/DDBJ databases">
        <title>WGS of bacteria from Torrens River.</title>
        <authorList>
            <person name="Wyrsch E.R."/>
            <person name="Drigo B."/>
        </authorList>
    </citation>
    <scope>NUCLEOTIDE SEQUENCE [LARGE SCALE GENOMIC DNA]</scope>
    <source>
        <strain evidence="5 6">TWI391</strain>
    </source>
</reference>
<protein>
    <submittedName>
        <fullName evidence="5">Amino acid adenylation domain-containing protein</fullName>
    </submittedName>
</protein>
<dbReference type="Gene3D" id="3.40.50.12780">
    <property type="entry name" value="N-terminal domain of ligase-like"/>
    <property type="match status" value="2"/>
</dbReference>
<dbReference type="Proteomes" id="UP001409291">
    <property type="component" value="Unassembled WGS sequence"/>
</dbReference>
<dbReference type="InterPro" id="IPR001242">
    <property type="entry name" value="Condensation_dom"/>
</dbReference>
<evidence type="ECO:0000256" key="3">
    <source>
        <dbReference type="ARBA" id="ARBA00022553"/>
    </source>
</evidence>
<dbReference type="PANTHER" id="PTHR45527:SF1">
    <property type="entry name" value="FATTY ACID SYNTHASE"/>
    <property type="match status" value="1"/>
</dbReference>
<dbReference type="InterPro" id="IPR000873">
    <property type="entry name" value="AMP-dep_synth/lig_dom"/>
</dbReference>
<dbReference type="PANTHER" id="PTHR45527">
    <property type="entry name" value="NONRIBOSOMAL PEPTIDE SYNTHETASE"/>
    <property type="match status" value="1"/>
</dbReference>
<dbReference type="Pfam" id="PF00501">
    <property type="entry name" value="AMP-binding"/>
    <property type="match status" value="3"/>
</dbReference>